<feature type="chain" id="PRO_5045708706" description="Secreted protein" evidence="2">
    <location>
        <begin position="23"/>
        <end position="137"/>
    </location>
</feature>
<keyword evidence="4" id="KW-1185">Reference proteome</keyword>
<protein>
    <recommendedName>
        <fullName evidence="5">Secreted protein</fullName>
    </recommendedName>
</protein>
<accession>A0ABQ2KPI6</accession>
<name>A0ABQ2KPI6_9MICO</name>
<comment type="caution">
    <text evidence="3">The sequence shown here is derived from an EMBL/GenBank/DDBJ whole genome shotgun (WGS) entry which is preliminary data.</text>
</comment>
<dbReference type="RefSeq" id="WP_188718547.1">
    <property type="nucleotide sequence ID" value="NZ_BAABBD010000003.1"/>
</dbReference>
<evidence type="ECO:0000256" key="2">
    <source>
        <dbReference type="SAM" id="SignalP"/>
    </source>
</evidence>
<evidence type="ECO:0008006" key="5">
    <source>
        <dbReference type="Google" id="ProtNLM"/>
    </source>
</evidence>
<reference evidence="4" key="1">
    <citation type="journal article" date="2019" name="Int. J. Syst. Evol. Microbiol.">
        <title>The Global Catalogue of Microorganisms (GCM) 10K type strain sequencing project: providing services to taxonomists for standard genome sequencing and annotation.</title>
        <authorList>
            <consortium name="The Broad Institute Genomics Platform"/>
            <consortium name="The Broad Institute Genome Sequencing Center for Infectious Disease"/>
            <person name="Wu L."/>
            <person name="Ma J."/>
        </authorList>
    </citation>
    <scope>NUCLEOTIDE SEQUENCE [LARGE SCALE GENOMIC DNA]</scope>
    <source>
        <strain evidence="4">CGMCC 1.6960</strain>
    </source>
</reference>
<organism evidence="3 4">
    <name type="scientific">Agrococcus terreus</name>
    <dbReference type="NCBI Taxonomy" id="574649"/>
    <lineage>
        <taxon>Bacteria</taxon>
        <taxon>Bacillati</taxon>
        <taxon>Actinomycetota</taxon>
        <taxon>Actinomycetes</taxon>
        <taxon>Micrococcales</taxon>
        <taxon>Microbacteriaceae</taxon>
        <taxon>Agrococcus</taxon>
    </lineage>
</organism>
<gene>
    <name evidence="3" type="ORF">GCM10010968_24110</name>
</gene>
<dbReference type="PROSITE" id="PS51257">
    <property type="entry name" value="PROKAR_LIPOPROTEIN"/>
    <property type="match status" value="1"/>
</dbReference>
<feature type="signal peptide" evidence="2">
    <location>
        <begin position="1"/>
        <end position="22"/>
    </location>
</feature>
<evidence type="ECO:0000313" key="4">
    <source>
        <dbReference type="Proteomes" id="UP000626982"/>
    </source>
</evidence>
<feature type="region of interest" description="Disordered" evidence="1">
    <location>
        <begin position="117"/>
        <end position="137"/>
    </location>
</feature>
<evidence type="ECO:0000256" key="1">
    <source>
        <dbReference type="SAM" id="MobiDB-lite"/>
    </source>
</evidence>
<dbReference type="Proteomes" id="UP000626982">
    <property type="component" value="Unassembled WGS sequence"/>
</dbReference>
<evidence type="ECO:0000313" key="3">
    <source>
        <dbReference type="EMBL" id="GGN88463.1"/>
    </source>
</evidence>
<sequence>MRMRATAAAIALVAALSTTACAQTVCPAIGYLHTLAVEVADDRVASIELCDTDGCSSSEAAASPDSTGAFAHAAPEPDGAGRWLAGGLLDAPERVTVRMLDESGALLGEAEVEPAWQRTGGSEQCGGPHAATIDVAP</sequence>
<keyword evidence="2" id="KW-0732">Signal</keyword>
<dbReference type="EMBL" id="BMLM01000002">
    <property type="protein sequence ID" value="GGN88463.1"/>
    <property type="molecule type" value="Genomic_DNA"/>
</dbReference>
<proteinExistence type="predicted"/>